<protein>
    <submittedName>
        <fullName evidence="1">Uncharacterized protein</fullName>
    </submittedName>
</protein>
<gene>
    <name evidence="1" type="ORF">F131LOC_011435</name>
</gene>
<dbReference type="Proteomes" id="UP000237284">
    <property type="component" value="Chromosome"/>
</dbReference>
<evidence type="ECO:0000313" key="1">
    <source>
        <dbReference type="EMBL" id="QPK14033.1"/>
    </source>
</evidence>
<proteinExistence type="predicted"/>
<accession>A0A7T0HDP7</accession>
<reference evidence="1 2" key="1">
    <citation type="submission" date="2020-11" db="EMBL/GenBank/DDBJ databases">
        <title>Complete genome sequence of Pectobacterium versatile F131.</title>
        <authorList>
            <person name="Shirshikov F.V."/>
            <person name="Miroshnikov K."/>
            <person name="Toshakov S.V."/>
            <person name="Kabanova A.P."/>
            <person name="Barannik A.P."/>
            <person name="Shneider M."/>
            <person name="Ignatov A.N."/>
            <person name="Miroshnikov K.A."/>
            <person name="Mikhailova Y.V."/>
            <person name="Shelenkov A."/>
            <person name="Yanushevich Y.G."/>
            <person name="Evseev P.V."/>
        </authorList>
    </citation>
    <scope>NUCLEOTIDE SEQUENCE [LARGE SCALE GENOMIC DNA]</scope>
    <source>
        <strain evidence="1 2">F131</strain>
    </source>
</reference>
<sequence length="45" mass="5029">MSIAPIGTRTPDAQCVWVVQGNAGLHHKMAKMAKWYQVESEVVYP</sequence>
<evidence type="ECO:0000313" key="2">
    <source>
        <dbReference type="Proteomes" id="UP000237284"/>
    </source>
</evidence>
<dbReference type="AlphaFoldDB" id="A0A7T0HDP7"/>
<dbReference type="EMBL" id="CP065030">
    <property type="protein sequence ID" value="QPK14033.1"/>
    <property type="molecule type" value="Genomic_DNA"/>
</dbReference>
<dbReference type="RefSeq" id="WP_158256813.1">
    <property type="nucleotide sequence ID" value="NZ_CAKLII010000001.1"/>
</dbReference>
<name>A0A7T0HDP7_9GAMM</name>
<organism evidence="1 2">
    <name type="scientific">Pectobacterium versatile</name>
    <dbReference type="NCBI Taxonomy" id="2488639"/>
    <lineage>
        <taxon>Bacteria</taxon>
        <taxon>Pseudomonadati</taxon>
        <taxon>Pseudomonadota</taxon>
        <taxon>Gammaproteobacteria</taxon>
        <taxon>Enterobacterales</taxon>
        <taxon>Pectobacteriaceae</taxon>
        <taxon>Pectobacterium</taxon>
    </lineage>
</organism>